<evidence type="ECO:0000313" key="11">
    <source>
        <dbReference type="EMBL" id="AJY76878.1"/>
    </source>
</evidence>
<dbReference type="GO" id="GO:0005524">
    <property type="term" value="F:ATP binding"/>
    <property type="evidence" value="ECO:0007669"/>
    <property type="project" value="UniProtKB-KW"/>
</dbReference>
<evidence type="ECO:0000259" key="10">
    <source>
        <dbReference type="Pfam" id="PF17886"/>
    </source>
</evidence>
<dbReference type="SUPFAM" id="SSF52540">
    <property type="entry name" value="P-loop containing nucleoside triphosphate hydrolases"/>
    <property type="match status" value="1"/>
</dbReference>
<dbReference type="PATRIC" id="fig|1126833.4.peg.5022"/>
<evidence type="ECO:0000256" key="7">
    <source>
        <dbReference type="ARBA" id="ARBA00059736"/>
    </source>
</evidence>
<evidence type="ECO:0000313" key="12">
    <source>
        <dbReference type="Proteomes" id="UP000032633"/>
    </source>
</evidence>
<gene>
    <name evidence="11" type="ORF">VN24_22840</name>
</gene>
<dbReference type="PANTHER" id="PTHR10803:SF3">
    <property type="entry name" value="ATPASE GET3"/>
    <property type="match status" value="1"/>
</dbReference>
<comment type="similarity">
    <text evidence="1">Belongs to the arsA ATPase family.</text>
</comment>
<dbReference type="InterPro" id="IPR008978">
    <property type="entry name" value="HSP20-like_chaperone"/>
</dbReference>
<dbReference type="Proteomes" id="UP000032633">
    <property type="component" value="Chromosome"/>
</dbReference>
<dbReference type="KEGG" id="pbj:VN24_22840"/>
<evidence type="ECO:0000256" key="5">
    <source>
        <dbReference type="ARBA" id="ARBA00022967"/>
    </source>
</evidence>
<dbReference type="Pfam" id="PF02374">
    <property type="entry name" value="ArsA_ATPase"/>
    <property type="match status" value="1"/>
</dbReference>
<comment type="catalytic activity">
    <reaction evidence="6">
        <text>arsenite(in) + ATP + H2O = arsenite(out) + ADP + phosphate + H(+)</text>
        <dbReference type="Rhea" id="RHEA:11348"/>
        <dbReference type="ChEBI" id="CHEBI:15377"/>
        <dbReference type="ChEBI" id="CHEBI:15378"/>
        <dbReference type="ChEBI" id="CHEBI:29242"/>
        <dbReference type="ChEBI" id="CHEBI:30616"/>
        <dbReference type="ChEBI" id="CHEBI:43474"/>
        <dbReference type="ChEBI" id="CHEBI:456216"/>
        <dbReference type="EC" id="7.3.2.7"/>
    </reaction>
</comment>
<dbReference type="Gene3D" id="3.40.50.300">
    <property type="entry name" value="P-loop containing nucleotide triphosphate hydrolases"/>
    <property type="match status" value="1"/>
</dbReference>
<evidence type="ECO:0000259" key="9">
    <source>
        <dbReference type="Pfam" id="PF02374"/>
    </source>
</evidence>
<evidence type="ECO:0000256" key="4">
    <source>
        <dbReference type="ARBA" id="ARBA00022849"/>
    </source>
</evidence>
<dbReference type="InterPro" id="IPR025723">
    <property type="entry name" value="ArsA/GET3_ATPase-like"/>
</dbReference>
<proteinExistence type="inferred from homology"/>
<dbReference type="FunFam" id="3.40.50.300:FF:001801">
    <property type="entry name" value="Putative arsenical pump-driving ATPase"/>
    <property type="match status" value="1"/>
</dbReference>
<dbReference type="PANTHER" id="PTHR10803">
    <property type="entry name" value="ARSENICAL PUMP-DRIVING ATPASE ARSENITE-TRANSLOCATING ATPASE"/>
    <property type="match status" value="1"/>
</dbReference>
<dbReference type="EC" id="7.3.2.7" evidence="8"/>
<dbReference type="EMBL" id="CP011058">
    <property type="protein sequence ID" value="AJY76878.1"/>
    <property type="molecule type" value="Genomic_DNA"/>
</dbReference>
<feature type="domain" description="ArsA HSP20-like" evidence="10">
    <location>
        <begin position="326"/>
        <end position="386"/>
    </location>
</feature>
<keyword evidence="2" id="KW-0547">Nucleotide-binding</keyword>
<dbReference type="GO" id="GO:0015446">
    <property type="term" value="F:ATPase-coupled arsenite transmembrane transporter activity"/>
    <property type="evidence" value="ECO:0007669"/>
    <property type="project" value="UniProtKB-EC"/>
</dbReference>
<keyword evidence="3" id="KW-0067">ATP-binding</keyword>
<dbReference type="OrthoDB" id="9780677at2"/>
<accession>A0A0D5NPM4</accession>
<keyword evidence="12" id="KW-1185">Reference proteome</keyword>
<organism evidence="11 12">
    <name type="scientific">Paenibacillus beijingensis</name>
    <dbReference type="NCBI Taxonomy" id="1126833"/>
    <lineage>
        <taxon>Bacteria</taxon>
        <taxon>Bacillati</taxon>
        <taxon>Bacillota</taxon>
        <taxon>Bacilli</taxon>
        <taxon>Bacillales</taxon>
        <taxon>Paenibacillaceae</taxon>
        <taxon>Paenibacillus</taxon>
    </lineage>
</organism>
<keyword evidence="5" id="KW-1278">Translocase</keyword>
<dbReference type="InterPro" id="IPR040612">
    <property type="entry name" value="ArsA_HSP20-like"/>
</dbReference>
<keyword evidence="4" id="KW-0059">Arsenical resistance</keyword>
<dbReference type="Gene3D" id="2.60.40.790">
    <property type="match status" value="1"/>
</dbReference>
<dbReference type="NCBIfam" id="TIGR00345">
    <property type="entry name" value="GET3_arsA_TRC40"/>
    <property type="match status" value="1"/>
</dbReference>
<comment type="function">
    <text evidence="7">Anion-transporting ATPase. Catalyzes the extrusion of arsenite.</text>
</comment>
<dbReference type="CDD" id="cd02035">
    <property type="entry name" value="ArsA"/>
    <property type="match status" value="1"/>
</dbReference>
<sequence>MRIIIYTGKGGVGKTSIAAATAVKLAEQGLRTLVLSTDAAHSLSDSLDKRIGPDPVQIADNLWGQEVNSLRETERNWGTVQAWLTKLLDKAQLRDVTMEEMLVFPGMEELFSLLQIKEHAQSGLFDVLVVDCAPTGETLRLLSYPNVLNWWLEKIFPYERRLIKLVRPVAKVVSGGIELPSNDVLDSIEHFARSLEDMQRIILDPDITSVRIVLNPEKMVLSEAKRSFTYLNLYGFNTDAVIMNRVLPDETTDSFLAQWRTIQKKYEEEIVLNFQPLPILKAPLMAGEVVGIPVLKELAHIVFGSSDPSELMYRGRTESIREEGEEVVLELAIPFAEKADLDLTQSGDELTVHVGAYKRKVVLPRTLMGRAVLGAKFAQDRLFIRFGKRLSEGEGVSE</sequence>
<dbReference type="InterPro" id="IPR016300">
    <property type="entry name" value="ATPase_ArsA/GET3"/>
</dbReference>
<reference evidence="12" key="2">
    <citation type="submission" date="2015-03" db="EMBL/GenBank/DDBJ databases">
        <title>Genome sequence of Paenibacillus beijingensis strain DSM 24997T.</title>
        <authorList>
            <person name="Kwak Y."/>
            <person name="Shin J.-H."/>
        </authorList>
    </citation>
    <scope>NUCLEOTIDE SEQUENCE [LARGE SCALE GENOMIC DNA]</scope>
    <source>
        <strain evidence="12">DSM 24997</strain>
    </source>
</reference>
<dbReference type="RefSeq" id="WP_045672303.1">
    <property type="nucleotide sequence ID" value="NZ_CP011058.1"/>
</dbReference>
<dbReference type="InterPro" id="IPR027417">
    <property type="entry name" value="P-loop_NTPase"/>
</dbReference>
<evidence type="ECO:0000256" key="2">
    <source>
        <dbReference type="ARBA" id="ARBA00022741"/>
    </source>
</evidence>
<dbReference type="STRING" id="1126833.VN24_22840"/>
<feature type="domain" description="ArsA/GET3 Anion-transporting ATPase-like" evidence="9">
    <location>
        <begin position="1"/>
        <end position="302"/>
    </location>
</feature>
<reference evidence="11 12" key="1">
    <citation type="journal article" date="2015" name="J. Biotechnol.">
        <title>Complete genome sequence of Paenibacillus beijingensis 7188(T) (=DSM 24997(T)), a novel rhizobacterium from jujube garden soil.</title>
        <authorList>
            <person name="Kwak Y."/>
            <person name="Shin J.H."/>
        </authorList>
    </citation>
    <scope>NUCLEOTIDE SEQUENCE [LARGE SCALE GENOMIC DNA]</scope>
    <source>
        <strain evidence="11 12">DSM 24997</strain>
    </source>
</reference>
<evidence type="ECO:0000256" key="1">
    <source>
        <dbReference type="ARBA" id="ARBA00011040"/>
    </source>
</evidence>
<evidence type="ECO:0000256" key="8">
    <source>
        <dbReference type="ARBA" id="ARBA00066752"/>
    </source>
</evidence>
<dbReference type="GO" id="GO:0016887">
    <property type="term" value="F:ATP hydrolysis activity"/>
    <property type="evidence" value="ECO:0007669"/>
    <property type="project" value="InterPro"/>
</dbReference>
<name>A0A0D5NPM4_9BACL</name>
<evidence type="ECO:0000256" key="6">
    <source>
        <dbReference type="ARBA" id="ARBA00052296"/>
    </source>
</evidence>
<evidence type="ECO:0000256" key="3">
    <source>
        <dbReference type="ARBA" id="ARBA00022840"/>
    </source>
</evidence>
<protein>
    <recommendedName>
        <fullName evidence="8">arsenite-transporting ATPase</fullName>
        <ecNumber evidence="8">7.3.2.7</ecNumber>
    </recommendedName>
</protein>
<dbReference type="HOGENOM" id="CLU_040761_1_0_9"/>
<dbReference type="AlphaFoldDB" id="A0A0D5NPM4"/>
<dbReference type="Pfam" id="PF17886">
    <property type="entry name" value="ArsA_HSP20"/>
    <property type="match status" value="1"/>
</dbReference>